<keyword evidence="2" id="KW-0732">Signal</keyword>
<feature type="transmembrane region" description="Helical" evidence="1">
    <location>
        <begin position="106"/>
        <end position="126"/>
    </location>
</feature>
<proteinExistence type="predicted"/>
<evidence type="ECO:0000256" key="1">
    <source>
        <dbReference type="SAM" id="Phobius"/>
    </source>
</evidence>
<gene>
    <name evidence="3" type="ORF">HDK90DRAFT_105950</name>
</gene>
<organism evidence="3 4">
    <name type="scientific">Phyllosticta capitalensis</name>
    <dbReference type="NCBI Taxonomy" id="121624"/>
    <lineage>
        <taxon>Eukaryota</taxon>
        <taxon>Fungi</taxon>
        <taxon>Dikarya</taxon>
        <taxon>Ascomycota</taxon>
        <taxon>Pezizomycotina</taxon>
        <taxon>Dothideomycetes</taxon>
        <taxon>Dothideomycetes incertae sedis</taxon>
        <taxon>Botryosphaeriales</taxon>
        <taxon>Phyllostictaceae</taxon>
        <taxon>Phyllosticta</taxon>
    </lineage>
</organism>
<keyword evidence="1" id="KW-0472">Membrane</keyword>
<keyword evidence="4" id="KW-1185">Reference proteome</keyword>
<protein>
    <recommendedName>
        <fullName evidence="5">Secreted protein</fullName>
    </recommendedName>
</protein>
<evidence type="ECO:0008006" key="5">
    <source>
        <dbReference type="Google" id="ProtNLM"/>
    </source>
</evidence>
<feature type="signal peptide" evidence="2">
    <location>
        <begin position="1"/>
        <end position="22"/>
    </location>
</feature>
<dbReference type="Proteomes" id="UP001492380">
    <property type="component" value="Unassembled WGS sequence"/>
</dbReference>
<dbReference type="EMBL" id="JBBWRZ010000013">
    <property type="protein sequence ID" value="KAK8223860.1"/>
    <property type="molecule type" value="Genomic_DNA"/>
</dbReference>
<comment type="caution">
    <text evidence="3">The sequence shown here is derived from an EMBL/GenBank/DDBJ whole genome shotgun (WGS) entry which is preliminary data.</text>
</comment>
<sequence length="189" mass="21296">MCGRTCVALVVLFLPLRSAGFADHVRHHHHRHHRHRSNGRFAFGIWNLIHHGQSASLASIYTHDMCPPLPSLSFPSPPHATLRPAGRQAGSQAEKHAAHDDSFCHFVMMVSLLMVALGCVCAITPYTHVPLTYYMYEVCVRCRQSPRRGARWKTGRKGEMHVATPSSLLRRCGSTSQWPTRLLARWTGR</sequence>
<evidence type="ECO:0000256" key="2">
    <source>
        <dbReference type="SAM" id="SignalP"/>
    </source>
</evidence>
<name>A0ABR1YBP3_9PEZI</name>
<keyword evidence="1" id="KW-1133">Transmembrane helix</keyword>
<feature type="chain" id="PRO_5046270672" description="Secreted protein" evidence="2">
    <location>
        <begin position="23"/>
        <end position="189"/>
    </location>
</feature>
<accession>A0ABR1YBP3</accession>
<evidence type="ECO:0000313" key="4">
    <source>
        <dbReference type="Proteomes" id="UP001492380"/>
    </source>
</evidence>
<reference evidence="3 4" key="1">
    <citation type="submission" date="2024-04" db="EMBL/GenBank/DDBJ databases">
        <title>Phyllosticta paracitricarpa is synonymous to the EU quarantine fungus P. citricarpa based on phylogenomic analyses.</title>
        <authorList>
            <consortium name="Lawrence Berkeley National Laboratory"/>
            <person name="Van Ingen-Buijs V.A."/>
            <person name="Van Westerhoven A.C."/>
            <person name="Haridas S."/>
            <person name="Skiadas P."/>
            <person name="Martin F."/>
            <person name="Groenewald J.Z."/>
            <person name="Crous P.W."/>
            <person name="Seidl M.F."/>
        </authorList>
    </citation>
    <scope>NUCLEOTIDE SEQUENCE [LARGE SCALE GENOMIC DNA]</scope>
    <source>
        <strain evidence="3 4">CBS 123374</strain>
    </source>
</reference>
<evidence type="ECO:0000313" key="3">
    <source>
        <dbReference type="EMBL" id="KAK8223860.1"/>
    </source>
</evidence>
<keyword evidence="1" id="KW-0812">Transmembrane</keyword>